<sequence>MNNQMFVYGSLMEGFFNYNKYVDGHVVSIEKAYVLGTLYDMPYKGYPALLQEGDTKVWGEIITVKDLSLIIDDIDAMEGFNGRDDDEYKRIPSTITKENGETVELGVYFYNLKDHDVRFHEAILLPEGSWRAFKALEK</sequence>
<evidence type="ECO:0000259" key="1">
    <source>
        <dbReference type="Pfam" id="PF06094"/>
    </source>
</evidence>
<dbReference type="Gene3D" id="3.10.490.10">
    <property type="entry name" value="Gamma-glutamyl cyclotransferase-like"/>
    <property type="match status" value="1"/>
</dbReference>
<dbReference type="EMBL" id="CP034234">
    <property type="protein sequence ID" value="AZK44672.1"/>
    <property type="molecule type" value="Genomic_DNA"/>
</dbReference>
<protein>
    <submittedName>
        <fullName evidence="2">Gamma-glutamylcyclotransferase</fullName>
    </submittedName>
</protein>
<dbReference type="CDD" id="cd06661">
    <property type="entry name" value="GGCT_like"/>
    <property type="match status" value="1"/>
</dbReference>
<dbReference type="Proteomes" id="UP000278804">
    <property type="component" value="Chromosome"/>
</dbReference>
<dbReference type="Pfam" id="PF06094">
    <property type="entry name" value="GGACT"/>
    <property type="match status" value="1"/>
</dbReference>
<feature type="domain" description="Gamma-glutamylcyclotransferase AIG2-like" evidence="1">
    <location>
        <begin position="5"/>
        <end position="131"/>
    </location>
</feature>
<dbReference type="InterPro" id="IPR013024">
    <property type="entry name" value="GGCT-like"/>
</dbReference>
<keyword evidence="3" id="KW-1185">Reference proteome</keyword>
<proteinExistence type="predicted"/>
<name>A0A3Q8S362_9FIRM</name>
<dbReference type="InterPro" id="IPR036568">
    <property type="entry name" value="GGCT-like_sf"/>
</dbReference>
<dbReference type="AlphaFoldDB" id="A0A3Q8S362"/>
<dbReference type="GO" id="GO:0016740">
    <property type="term" value="F:transferase activity"/>
    <property type="evidence" value="ECO:0007669"/>
    <property type="project" value="UniProtKB-KW"/>
</dbReference>
<organism evidence="2 3">
    <name type="scientific">Erysipelothrix piscisicarius</name>
    <dbReference type="NCBI Taxonomy" id="2485784"/>
    <lineage>
        <taxon>Bacteria</taxon>
        <taxon>Bacillati</taxon>
        <taxon>Bacillota</taxon>
        <taxon>Erysipelotrichia</taxon>
        <taxon>Erysipelotrichales</taxon>
        <taxon>Erysipelotrichaceae</taxon>
        <taxon>Erysipelothrix</taxon>
    </lineage>
</organism>
<dbReference type="SUPFAM" id="SSF110857">
    <property type="entry name" value="Gamma-glutamyl cyclotransferase-like"/>
    <property type="match status" value="1"/>
</dbReference>
<dbReference type="RefSeq" id="WP_125164828.1">
    <property type="nucleotide sequence ID" value="NZ_CP034234.1"/>
</dbReference>
<keyword evidence="2" id="KW-0808">Transferase</keyword>
<evidence type="ECO:0000313" key="2">
    <source>
        <dbReference type="EMBL" id="AZK44672.1"/>
    </source>
</evidence>
<dbReference type="KEGG" id="eri:EEI45_08055"/>
<gene>
    <name evidence="2" type="ORF">EEI45_08055</name>
</gene>
<accession>A0A3Q8S362</accession>
<evidence type="ECO:0000313" key="3">
    <source>
        <dbReference type="Proteomes" id="UP000278804"/>
    </source>
</evidence>
<reference evidence="2 3" key="1">
    <citation type="journal article" date="2020" name="Int. J. Syst. Evol. Microbiol.">
        <title>Description of Erysipelothrix piscisicarius sp. nov., an emergent fish pathogen, and assessment of virulence using a tiger barb (Puntigrus tetrazona) infection model.</title>
        <authorList>
            <person name="Pomaranski E.K."/>
            <person name="Griffin M.J."/>
            <person name="Camus A.C."/>
            <person name="Armwood A.R."/>
            <person name="Shelley J."/>
            <person name="Waldbieser G.C."/>
            <person name="LaFrentz B.R."/>
            <person name="Garcia J.C."/>
            <person name="Yanong R."/>
            <person name="Soto E."/>
        </authorList>
    </citation>
    <scope>NUCLEOTIDE SEQUENCE [LARGE SCALE GENOMIC DNA]</scope>
    <source>
        <strain evidence="2 3">15TAL0474</strain>
    </source>
</reference>
<dbReference type="InterPro" id="IPR009288">
    <property type="entry name" value="AIG2-like_dom"/>
</dbReference>